<dbReference type="PRINTS" id="PR00032">
    <property type="entry name" value="HTHARAC"/>
</dbReference>
<evidence type="ECO:0000313" key="5">
    <source>
        <dbReference type="EMBL" id="OYX34222.1"/>
    </source>
</evidence>
<dbReference type="GO" id="GO:0043565">
    <property type="term" value="F:sequence-specific DNA binding"/>
    <property type="evidence" value="ECO:0007669"/>
    <property type="project" value="InterPro"/>
</dbReference>
<dbReference type="AlphaFoldDB" id="A0A258FR42"/>
<dbReference type="PROSITE" id="PS00041">
    <property type="entry name" value="HTH_ARAC_FAMILY_1"/>
    <property type="match status" value="1"/>
</dbReference>
<dbReference type="InterPro" id="IPR018060">
    <property type="entry name" value="HTH_AraC"/>
</dbReference>
<dbReference type="InterPro" id="IPR020449">
    <property type="entry name" value="Tscrpt_reg_AraC-type_HTH"/>
</dbReference>
<accession>A0A258FR42</accession>
<organism evidence="5 6">
    <name type="scientific">Brevundimonas subvibrioides</name>
    <dbReference type="NCBI Taxonomy" id="74313"/>
    <lineage>
        <taxon>Bacteria</taxon>
        <taxon>Pseudomonadati</taxon>
        <taxon>Pseudomonadota</taxon>
        <taxon>Alphaproteobacteria</taxon>
        <taxon>Caulobacterales</taxon>
        <taxon>Caulobacteraceae</taxon>
        <taxon>Brevundimonas</taxon>
    </lineage>
</organism>
<feature type="domain" description="HTH araC/xylS-type" evidence="4">
    <location>
        <begin position="157"/>
        <end position="255"/>
    </location>
</feature>
<dbReference type="InterPro" id="IPR050204">
    <property type="entry name" value="AraC_XylS_family_regulators"/>
</dbReference>
<sequence>MHVQQDGHGLTDRSTPDLLIGIRRRVARSPARYNLGDGWIDIPTDRPHTVAAPPLTDIDYRIDGPSELIILAAPAHRLAAAIDSPALVERLAPVYERPFQDPMFQLLAMRAWAEAERADGLFVDSVALTLFSTLLSAADARREDRTGRSPPADLRFTRVIEYIDAHLDEDMALADLAGVACLSPFHFTRAFRARHGVSPVRFVQRRRVERAMGLLLRPGSRIAGVAHACGFADQAHFTTVFRRLTGTTPGAWRAARRP</sequence>
<proteinExistence type="predicted"/>
<keyword evidence="3" id="KW-0804">Transcription</keyword>
<gene>
    <name evidence="5" type="ORF">B7Z01_06625</name>
</gene>
<dbReference type="PROSITE" id="PS01124">
    <property type="entry name" value="HTH_ARAC_FAMILY_2"/>
    <property type="match status" value="1"/>
</dbReference>
<dbReference type="Pfam" id="PF12833">
    <property type="entry name" value="HTH_18"/>
    <property type="match status" value="1"/>
</dbReference>
<dbReference type="InterPro" id="IPR009057">
    <property type="entry name" value="Homeodomain-like_sf"/>
</dbReference>
<dbReference type="Proteomes" id="UP000215595">
    <property type="component" value="Unassembled WGS sequence"/>
</dbReference>
<dbReference type="GO" id="GO:0003700">
    <property type="term" value="F:DNA-binding transcription factor activity"/>
    <property type="evidence" value="ECO:0007669"/>
    <property type="project" value="InterPro"/>
</dbReference>
<reference evidence="5 6" key="1">
    <citation type="submission" date="2017-03" db="EMBL/GenBank/DDBJ databases">
        <title>Lifting the veil on microbial sulfur biogeochemistry in mining wastewaters.</title>
        <authorList>
            <person name="Kantor R.S."/>
            <person name="Colenbrander Nelson T."/>
            <person name="Marshall S."/>
            <person name="Bennett D."/>
            <person name="Apte S."/>
            <person name="Camacho D."/>
            <person name="Thomas B.C."/>
            <person name="Warren L.A."/>
            <person name="Banfield J.F."/>
        </authorList>
    </citation>
    <scope>NUCLEOTIDE SEQUENCE [LARGE SCALE GENOMIC DNA]</scope>
    <source>
        <strain evidence="5">32-69-9</strain>
    </source>
</reference>
<dbReference type="PANTHER" id="PTHR46796:SF14">
    <property type="entry name" value="TRANSCRIPTIONAL REGULATORY PROTEIN"/>
    <property type="match status" value="1"/>
</dbReference>
<evidence type="ECO:0000256" key="1">
    <source>
        <dbReference type="ARBA" id="ARBA00023015"/>
    </source>
</evidence>
<dbReference type="PANTHER" id="PTHR46796">
    <property type="entry name" value="HTH-TYPE TRANSCRIPTIONAL ACTIVATOR RHAS-RELATED"/>
    <property type="match status" value="1"/>
</dbReference>
<dbReference type="SUPFAM" id="SSF46689">
    <property type="entry name" value="Homeodomain-like"/>
    <property type="match status" value="2"/>
</dbReference>
<evidence type="ECO:0000313" key="6">
    <source>
        <dbReference type="Proteomes" id="UP000215595"/>
    </source>
</evidence>
<dbReference type="EMBL" id="NCEB01000010">
    <property type="protein sequence ID" value="OYX34222.1"/>
    <property type="molecule type" value="Genomic_DNA"/>
</dbReference>
<name>A0A258FR42_9CAUL</name>
<dbReference type="SMART" id="SM00342">
    <property type="entry name" value="HTH_ARAC"/>
    <property type="match status" value="1"/>
</dbReference>
<keyword evidence="1" id="KW-0805">Transcription regulation</keyword>
<dbReference type="Gene3D" id="1.10.10.60">
    <property type="entry name" value="Homeodomain-like"/>
    <property type="match status" value="2"/>
</dbReference>
<evidence type="ECO:0000259" key="4">
    <source>
        <dbReference type="PROSITE" id="PS01124"/>
    </source>
</evidence>
<protein>
    <recommendedName>
        <fullName evidence="4">HTH araC/xylS-type domain-containing protein</fullName>
    </recommendedName>
</protein>
<comment type="caution">
    <text evidence="5">The sequence shown here is derived from an EMBL/GenBank/DDBJ whole genome shotgun (WGS) entry which is preliminary data.</text>
</comment>
<dbReference type="InterPro" id="IPR018062">
    <property type="entry name" value="HTH_AraC-typ_CS"/>
</dbReference>
<evidence type="ECO:0000256" key="3">
    <source>
        <dbReference type="ARBA" id="ARBA00023163"/>
    </source>
</evidence>
<keyword evidence="2" id="KW-0238">DNA-binding</keyword>
<evidence type="ECO:0000256" key="2">
    <source>
        <dbReference type="ARBA" id="ARBA00023125"/>
    </source>
</evidence>